<accession>A0A840Y6K3</accession>
<sequence>MRLLLAIVVLAAATPAMADDIYPHGGTALPSWTERDASRTPLAGTGGREGSALNFLLRSGATGGGGQGG</sequence>
<dbReference type="Proteomes" id="UP000580654">
    <property type="component" value="Unassembled WGS sequence"/>
</dbReference>
<name>A0A840Y6K3_9PROT</name>
<evidence type="ECO:0000256" key="2">
    <source>
        <dbReference type="SAM" id="SignalP"/>
    </source>
</evidence>
<gene>
    <name evidence="3" type="ORF">FHS87_003549</name>
</gene>
<dbReference type="RefSeq" id="WP_184520686.1">
    <property type="nucleotide sequence ID" value="NZ_JACIJD010000018.1"/>
</dbReference>
<protein>
    <submittedName>
        <fullName evidence="3">Uncharacterized protein</fullName>
    </submittedName>
</protein>
<organism evidence="3 4">
    <name type="scientific">Muricoccus pecuniae</name>
    <dbReference type="NCBI Taxonomy" id="693023"/>
    <lineage>
        <taxon>Bacteria</taxon>
        <taxon>Pseudomonadati</taxon>
        <taxon>Pseudomonadota</taxon>
        <taxon>Alphaproteobacteria</taxon>
        <taxon>Acetobacterales</taxon>
        <taxon>Roseomonadaceae</taxon>
        <taxon>Muricoccus</taxon>
    </lineage>
</organism>
<feature type="signal peptide" evidence="2">
    <location>
        <begin position="1"/>
        <end position="18"/>
    </location>
</feature>
<evidence type="ECO:0000313" key="3">
    <source>
        <dbReference type="EMBL" id="MBB5695490.1"/>
    </source>
</evidence>
<proteinExistence type="predicted"/>
<feature type="chain" id="PRO_5032690866" evidence="2">
    <location>
        <begin position="19"/>
        <end position="69"/>
    </location>
</feature>
<keyword evidence="4" id="KW-1185">Reference proteome</keyword>
<reference evidence="3 4" key="1">
    <citation type="submission" date="2020-08" db="EMBL/GenBank/DDBJ databases">
        <title>Genomic Encyclopedia of Type Strains, Phase IV (KMG-IV): sequencing the most valuable type-strain genomes for metagenomic binning, comparative biology and taxonomic classification.</title>
        <authorList>
            <person name="Goeker M."/>
        </authorList>
    </citation>
    <scope>NUCLEOTIDE SEQUENCE [LARGE SCALE GENOMIC DNA]</scope>
    <source>
        <strain evidence="3 4">DSM 25622</strain>
    </source>
</reference>
<evidence type="ECO:0000256" key="1">
    <source>
        <dbReference type="SAM" id="MobiDB-lite"/>
    </source>
</evidence>
<feature type="region of interest" description="Disordered" evidence="1">
    <location>
        <begin position="27"/>
        <end position="50"/>
    </location>
</feature>
<keyword evidence="2" id="KW-0732">Signal</keyword>
<dbReference type="AlphaFoldDB" id="A0A840Y6K3"/>
<evidence type="ECO:0000313" key="4">
    <source>
        <dbReference type="Proteomes" id="UP000580654"/>
    </source>
</evidence>
<comment type="caution">
    <text evidence="3">The sequence shown here is derived from an EMBL/GenBank/DDBJ whole genome shotgun (WGS) entry which is preliminary data.</text>
</comment>
<dbReference type="EMBL" id="JACIJD010000018">
    <property type="protein sequence ID" value="MBB5695490.1"/>
    <property type="molecule type" value="Genomic_DNA"/>
</dbReference>